<reference evidence="2" key="2">
    <citation type="submission" date="2020-10" db="EMBL/GenBank/DDBJ databases">
        <title>Comparative genomics of the Acetobacterium genus.</title>
        <authorList>
            <person name="Marshall C."/>
            <person name="May H."/>
            <person name="Norman S."/>
        </authorList>
    </citation>
    <scope>NUCLEOTIDE SEQUENCE</scope>
    <source>
        <strain evidence="2">DER-2019</strain>
    </source>
</reference>
<dbReference type="GO" id="GO:0006779">
    <property type="term" value="P:porphyrin-containing compound biosynthetic process"/>
    <property type="evidence" value="ECO:0007669"/>
    <property type="project" value="InterPro"/>
</dbReference>
<dbReference type="AlphaFoldDB" id="A0A923KY03"/>
<evidence type="ECO:0000313" key="2">
    <source>
        <dbReference type="EMBL" id="MBC3889011.1"/>
    </source>
</evidence>
<evidence type="ECO:0000259" key="1">
    <source>
        <dbReference type="Pfam" id="PF01208"/>
    </source>
</evidence>
<dbReference type="InterPro" id="IPR038071">
    <property type="entry name" value="UROD/MetE-like_sf"/>
</dbReference>
<comment type="caution">
    <text evidence="2">The sequence shown here is derived from an EMBL/GenBank/DDBJ whole genome shotgun (WGS) entry which is preliminary data.</text>
</comment>
<dbReference type="InterPro" id="IPR000257">
    <property type="entry name" value="Uroporphyrinogen_deCOase"/>
</dbReference>
<sequence length="339" mass="38724">MTAHLTQKENFLRVARGEMPEYVPVSTFFSIEEAPLYSMADPSILGSFRGPGGGKDPWGVTYVTGEEIKFAALPKPNDFILTDVTKWRDVIKAPDYTGFDWEAAAKADRKKYVQDPDKTAFVLGGFADLFQQFIGFMGFTEGLCAIYEEQEEVEELLDYMLEHSLYITKNLLHYYKPEGYYLLDDTASKLNPFISPKLFNEIFVPRYKKCLDLVRDENVPIFYHNCGRCEDLMPSMIDIGVNVWDPAQAQNDLVGMKQKYGRKLAINGGFEFTMPSTWPVVDEEEVRETVRDTYKKLAPDGGFIFNGMLTSLDFENPKVQEVNGWILDEAKKLSKTVYQ</sequence>
<keyword evidence="3" id="KW-1185">Reference proteome</keyword>
<accession>A0A923KY03</accession>
<gene>
    <name evidence="2" type="ORF">GH810_11870</name>
</gene>
<evidence type="ECO:0000313" key="3">
    <source>
        <dbReference type="Proteomes" id="UP000616595"/>
    </source>
</evidence>
<protein>
    <submittedName>
        <fullName evidence="2">Veratrol--corrinoid protein metyltransferase</fullName>
    </submittedName>
</protein>
<dbReference type="OrthoDB" id="1971652at2"/>
<dbReference type="EMBL" id="WJBD01000014">
    <property type="protein sequence ID" value="MBC3889011.1"/>
    <property type="molecule type" value="Genomic_DNA"/>
</dbReference>
<dbReference type="Gene3D" id="3.20.20.210">
    <property type="match status" value="1"/>
</dbReference>
<dbReference type="Proteomes" id="UP000616595">
    <property type="component" value="Unassembled WGS sequence"/>
</dbReference>
<dbReference type="RefSeq" id="WP_148568275.1">
    <property type="nucleotide sequence ID" value="NZ_RXYA01000016.1"/>
</dbReference>
<organism evidence="2 3">
    <name type="scientific">Acetobacterium paludosum</name>
    <dbReference type="NCBI Taxonomy" id="52693"/>
    <lineage>
        <taxon>Bacteria</taxon>
        <taxon>Bacillati</taxon>
        <taxon>Bacillota</taxon>
        <taxon>Clostridia</taxon>
        <taxon>Eubacteriales</taxon>
        <taxon>Eubacteriaceae</taxon>
        <taxon>Acetobacterium</taxon>
    </lineage>
</organism>
<dbReference type="GO" id="GO:0004853">
    <property type="term" value="F:uroporphyrinogen decarboxylase activity"/>
    <property type="evidence" value="ECO:0007669"/>
    <property type="project" value="InterPro"/>
</dbReference>
<dbReference type="PANTHER" id="PTHR47099:SF1">
    <property type="entry name" value="METHYLCOBAMIDE:COM METHYLTRANSFERASE MTBA"/>
    <property type="match status" value="1"/>
</dbReference>
<dbReference type="SUPFAM" id="SSF51726">
    <property type="entry name" value="UROD/MetE-like"/>
    <property type="match status" value="1"/>
</dbReference>
<proteinExistence type="predicted"/>
<feature type="domain" description="Uroporphyrinogen decarboxylase (URO-D)" evidence="1">
    <location>
        <begin position="138"/>
        <end position="306"/>
    </location>
</feature>
<dbReference type="PANTHER" id="PTHR47099">
    <property type="entry name" value="METHYLCOBAMIDE:COM METHYLTRANSFERASE MTBA"/>
    <property type="match status" value="1"/>
</dbReference>
<reference evidence="2" key="1">
    <citation type="submission" date="2019-10" db="EMBL/GenBank/DDBJ databases">
        <authorList>
            <person name="Ross D.E."/>
            <person name="Gulliver D."/>
        </authorList>
    </citation>
    <scope>NUCLEOTIDE SEQUENCE</scope>
    <source>
        <strain evidence="2">DER-2019</strain>
    </source>
</reference>
<dbReference type="Pfam" id="PF01208">
    <property type="entry name" value="URO-D"/>
    <property type="match status" value="1"/>
</dbReference>
<dbReference type="InterPro" id="IPR052024">
    <property type="entry name" value="Methanogen_methyltrans"/>
</dbReference>
<name>A0A923KY03_9FIRM</name>